<name>A0A226C0T1_9FIRM</name>
<protein>
    <submittedName>
        <fullName evidence="2">Stage V sporulation protein AC</fullName>
    </submittedName>
</protein>
<dbReference type="InterPro" id="IPR014203">
    <property type="entry name" value="Spore_V_AC"/>
</dbReference>
<feature type="transmembrane region" description="Helical" evidence="1">
    <location>
        <begin position="62"/>
        <end position="78"/>
    </location>
</feature>
<proteinExistence type="predicted"/>
<gene>
    <name evidence="2" type="primary">spoVAC</name>
    <name evidence="2" type="ORF">CDO51_05315</name>
</gene>
<dbReference type="InterPro" id="IPR005562">
    <property type="entry name" value="SpoVA"/>
</dbReference>
<evidence type="ECO:0000256" key="1">
    <source>
        <dbReference type="SAM" id="Phobius"/>
    </source>
</evidence>
<organism evidence="2 3">
    <name type="scientific">Natranaerobius trueperi</name>
    <dbReference type="NCBI Taxonomy" id="759412"/>
    <lineage>
        <taxon>Bacteria</taxon>
        <taxon>Bacillati</taxon>
        <taxon>Bacillota</taxon>
        <taxon>Clostridia</taxon>
        <taxon>Natranaerobiales</taxon>
        <taxon>Natranaerobiaceae</taxon>
        <taxon>Natranaerobius</taxon>
    </lineage>
</organism>
<dbReference type="Pfam" id="PF03862">
    <property type="entry name" value="SpoVAC_SpoVAEB"/>
    <property type="match status" value="1"/>
</dbReference>
<dbReference type="Proteomes" id="UP000214588">
    <property type="component" value="Unassembled WGS sequence"/>
</dbReference>
<accession>A0A226C0T1</accession>
<feature type="transmembrane region" description="Helical" evidence="1">
    <location>
        <begin position="121"/>
        <end position="144"/>
    </location>
</feature>
<dbReference type="PANTHER" id="PTHR38450">
    <property type="entry name" value="STAGE V SPORULATION PROTEIN AC-RELATED"/>
    <property type="match status" value="1"/>
</dbReference>
<dbReference type="OrthoDB" id="9797988at2"/>
<dbReference type="RefSeq" id="WP_089023270.1">
    <property type="nucleotide sequence ID" value="NZ_NIQC01000009.1"/>
</dbReference>
<dbReference type="NCBIfam" id="TIGR02838">
    <property type="entry name" value="spore_V_AC"/>
    <property type="match status" value="1"/>
</dbReference>
<keyword evidence="1" id="KW-1133">Transmembrane helix</keyword>
<dbReference type="AlphaFoldDB" id="A0A226C0T1"/>
<feature type="transmembrane region" description="Helical" evidence="1">
    <location>
        <begin position="26"/>
        <end position="50"/>
    </location>
</feature>
<evidence type="ECO:0000313" key="2">
    <source>
        <dbReference type="EMBL" id="OWZ83980.1"/>
    </source>
</evidence>
<dbReference type="EMBL" id="NIQC01000009">
    <property type="protein sequence ID" value="OWZ83980.1"/>
    <property type="molecule type" value="Genomic_DNA"/>
</dbReference>
<sequence>MEDKIKNNYSQIAKEKHPKPPLVKNVLTAFFVGGFVCLIGQAVQNLYIYFGFSPEDAQDPTVATMIFIAALLTGLGVFDKIAKFAGAGTAIPITGFANSVTSSALEFKREGFVHGVASKMFVLAGSVIVYGVVTAFFIGLISAII</sequence>
<keyword evidence="3" id="KW-1185">Reference proteome</keyword>
<keyword evidence="1" id="KW-0472">Membrane</keyword>
<evidence type="ECO:0000313" key="3">
    <source>
        <dbReference type="Proteomes" id="UP000214588"/>
    </source>
</evidence>
<dbReference type="PANTHER" id="PTHR38450:SF1">
    <property type="entry name" value="STAGE V SPORULATION PROTEIN AC"/>
    <property type="match status" value="1"/>
</dbReference>
<comment type="caution">
    <text evidence="2">The sequence shown here is derived from an EMBL/GenBank/DDBJ whole genome shotgun (WGS) entry which is preliminary data.</text>
</comment>
<reference evidence="2 3" key="1">
    <citation type="submission" date="2017-06" db="EMBL/GenBank/DDBJ databases">
        <title>Draft Genome Sequence of Natranaerobius trueperi halophilic, alkalithermophilic bacteria from soda lakes.</title>
        <authorList>
            <person name="Zhao B."/>
        </authorList>
    </citation>
    <scope>NUCLEOTIDE SEQUENCE [LARGE SCALE GENOMIC DNA]</scope>
    <source>
        <strain evidence="2 3">DSM 18760</strain>
    </source>
</reference>
<keyword evidence="1" id="KW-0812">Transmembrane</keyword>